<dbReference type="PANTHER" id="PTHR23285">
    <property type="entry name" value="RING FINGER AND KH DOMAIN CONTAINING PROTEIN 1"/>
    <property type="match status" value="1"/>
</dbReference>
<dbReference type="Proteomes" id="UP001153292">
    <property type="component" value="Chromosome 14"/>
</dbReference>
<dbReference type="InterPro" id="IPR047227">
    <property type="entry name" value="MEX3"/>
</dbReference>
<protein>
    <recommendedName>
        <fullName evidence="4">RNA-binding protein MEX3B</fullName>
    </recommendedName>
</protein>
<reference evidence="2" key="1">
    <citation type="submission" date="2021-12" db="EMBL/GenBank/DDBJ databases">
        <authorList>
            <person name="King R."/>
        </authorList>
    </citation>
    <scope>NUCLEOTIDE SEQUENCE</scope>
</reference>
<evidence type="ECO:0000256" key="1">
    <source>
        <dbReference type="SAM" id="MobiDB-lite"/>
    </source>
</evidence>
<evidence type="ECO:0000313" key="3">
    <source>
        <dbReference type="Proteomes" id="UP001153292"/>
    </source>
</evidence>
<feature type="region of interest" description="Disordered" evidence="1">
    <location>
        <begin position="166"/>
        <end position="190"/>
    </location>
</feature>
<gene>
    <name evidence="2" type="ORF">CHILSU_LOCUS2494</name>
</gene>
<name>A0ABN8B1P1_CHISP</name>
<dbReference type="EMBL" id="OU963907">
    <property type="protein sequence ID" value="CAH0399354.1"/>
    <property type="molecule type" value="Genomic_DNA"/>
</dbReference>
<dbReference type="PANTHER" id="PTHR23285:SF7">
    <property type="entry name" value="LD09246P1"/>
    <property type="match status" value="1"/>
</dbReference>
<evidence type="ECO:0008006" key="4">
    <source>
        <dbReference type="Google" id="ProtNLM"/>
    </source>
</evidence>
<feature type="compositionally biased region" description="Polar residues" evidence="1">
    <location>
        <begin position="174"/>
        <end position="190"/>
    </location>
</feature>
<organism evidence="2 3">
    <name type="scientific">Chilo suppressalis</name>
    <name type="common">Asiatic rice borer moth</name>
    <dbReference type="NCBI Taxonomy" id="168631"/>
    <lineage>
        <taxon>Eukaryota</taxon>
        <taxon>Metazoa</taxon>
        <taxon>Ecdysozoa</taxon>
        <taxon>Arthropoda</taxon>
        <taxon>Hexapoda</taxon>
        <taxon>Insecta</taxon>
        <taxon>Pterygota</taxon>
        <taxon>Neoptera</taxon>
        <taxon>Endopterygota</taxon>
        <taxon>Lepidoptera</taxon>
        <taxon>Glossata</taxon>
        <taxon>Ditrysia</taxon>
        <taxon>Pyraloidea</taxon>
        <taxon>Crambidae</taxon>
        <taxon>Crambinae</taxon>
        <taxon>Chilo</taxon>
    </lineage>
</organism>
<keyword evidence="3" id="KW-1185">Reference proteome</keyword>
<evidence type="ECO:0000313" key="2">
    <source>
        <dbReference type="EMBL" id="CAH0399354.1"/>
    </source>
</evidence>
<proteinExistence type="predicted"/>
<accession>A0ABN8B1P1</accession>
<sequence>MPTSLFGELGGGGGLVEDQRALQLALELSMLNFGDSLPSANPLASPLGFAPPPDDRAKKSQNMTECVPVPSSEHVAEIVGRQGIVKPEQKNAAVPTCNLVELPAARRPGELNAAKLRPVAAIRWHRIACVVMLTIREMKEKTESSHTCERNVLRSQHWLGSGYRRDSRRAFRSTPPSQGQGFASCTSLRA</sequence>